<evidence type="ECO:0000313" key="1">
    <source>
        <dbReference type="EMBL" id="KAF0749317.1"/>
    </source>
</evidence>
<gene>
    <name evidence="1" type="ORF">FWK35_00016907</name>
</gene>
<name>A0A6G0Y5C2_APHCR</name>
<accession>A0A6G0Y5C2</accession>
<organism evidence="1 2">
    <name type="scientific">Aphis craccivora</name>
    <name type="common">Cowpea aphid</name>
    <dbReference type="NCBI Taxonomy" id="307492"/>
    <lineage>
        <taxon>Eukaryota</taxon>
        <taxon>Metazoa</taxon>
        <taxon>Ecdysozoa</taxon>
        <taxon>Arthropoda</taxon>
        <taxon>Hexapoda</taxon>
        <taxon>Insecta</taxon>
        <taxon>Pterygota</taxon>
        <taxon>Neoptera</taxon>
        <taxon>Paraneoptera</taxon>
        <taxon>Hemiptera</taxon>
        <taxon>Sternorrhyncha</taxon>
        <taxon>Aphidomorpha</taxon>
        <taxon>Aphidoidea</taxon>
        <taxon>Aphididae</taxon>
        <taxon>Aphidini</taxon>
        <taxon>Aphis</taxon>
        <taxon>Aphis</taxon>
    </lineage>
</organism>
<protein>
    <submittedName>
        <fullName evidence="1">C2H2-type domain-containing protein</fullName>
    </submittedName>
</protein>
<dbReference type="AlphaFoldDB" id="A0A6G0Y5C2"/>
<proteinExistence type="predicted"/>
<reference evidence="1 2" key="1">
    <citation type="submission" date="2019-08" db="EMBL/GenBank/DDBJ databases">
        <title>Whole genome of Aphis craccivora.</title>
        <authorList>
            <person name="Voronova N.V."/>
            <person name="Shulinski R.S."/>
            <person name="Bandarenka Y.V."/>
            <person name="Zhorov D.G."/>
            <person name="Warner D."/>
        </authorList>
    </citation>
    <scope>NUCLEOTIDE SEQUENCE [LARGE SCALE GENOMIC DNA]</scope>
    <source>
        <strain evidence="1">180601</strain>
        <tissue evidence="1">Whole Body</tissue>
    </source>
</reference>
<evidence type="ECO:0000313" key="2">
    <source>
        <dbReference type="Proteomes" id="UP000478052"/>
    </source>
</evidence>
<dbReference type="EMBL" id="VUJU01006147">
    <property type="protein sequence ID" value="KAF0749317.1"/>
    <property type="molecule type" value="Genomic_DNA"/>
</dbReference>
<sequence length="336" mass="38471">MNNGHNLFETFLSDGMDIYETDTQYTKLQNSNSLDIQYDIHIPLNNLVDDTNQEESECVDVEALRYITKDEIIQLLNKHPLGTRVKCAQYVKEWQKSIRGNTLQDISASIKLSETSGAIIVNYYSMNNNLNESCRNLIVDLIIATLVDKKISMTVALVNTIATVIVETFTSEIKMQGLNVQKESCILNRYFNKIRNLKHHGLVPQQPKEKKCVEQETRISMELDCEISTKNDIDMLLSGDDEYYKTLAARKIIYESIGAYNRGHEKWRVIDAIQVVKSSNGFLKGQNQLPLDPEIEPPQEPLSTYIPELRGRSTAFIDGLGFVYYHHSTKRNNRLL</sequence>
<dbReference type="Proteomes" id="UP000478052">
    <property type="component" value="Unassembled WGS sequence"/>
</dbReference>
<keyword evidence="2" id="KW-1185">Reference proteome</keyword>
<comment type="caution">
    <text evidence="1">The sequence shown here is derived from an EMBL/GenBank/DDBJ whole genome shotgun (WGS) entry which is preliminary data.</text>
</comment>